<sequence length="133" mass="14771">MKNVTASAHECYVCVGQAGNGGKCTETVALCEYEEQSCMTTVSWGSTPGWRLGVPMMLFVSKQCATDDYCEEMRLKNLPLCTRISYEDWRCTSCCKGDRCNYYIIDGASPHRAFPLLTGAALLLLALAHLRRL</sequence>
<dbReference type="Proteomes" id="UP000440578">
    <property type="component" value="Unassembled WGS sequence"/>
</dbReference>
<dbReference type="EMBL" id="VIIS01000685">
    <property type="protein sequence ID" value="KAF0306189.1"/>
    <property type="molecule type" value="Genomic_DNA"/>
</dbReference>
<accession>A0A6A4WLQ7</accession>
<dbReference type="AlphaFoldDB" id="A0A6A4WLQ7"/>
<evidence type="ECO:0000313" key="1">
    <source>
        <dbReference type="EMBL" id="KAF0306189.1"/>
    </source>
</evidence>
<evidence type="ECO:0008006" key="3">
    <source>
        <dbReference type="Google" id="ProtNLM"/>
    </source>
</evidence>
<evidence type="ECO:0000313" key="2">
    <source>
        <dbReference type="Proteomes" id="UP000440578"/>
    </source>
</evidence>
<reference evidence="1 2" key="1">
    <citation type="submission" date="2019-07" db="EMBL/GenBank/DDBJ databases">
        <title>Draft genome assembly of a fouling barnacle, Amphibalanus amphitrite (Darwin, 1854): The first reference genome for Thecostraca.</title>
        <authorList>
            <person name="Kim W."/>
        </authorList>
    </citation>
    <scope>NUCLEOTIDE SEQUENCE [LARGE SCALE GENOMIC DNA]</scope>
    <source>
        <strain evidence="1">SNU_AA5</strain>
        <tissue evidence="1">Soma without cirri and trophi</tissue>
    </source>
</reference>
<organism evidence="1 2">
    <name type="scientific">Amphibalanus amphitrite</name>
    <name type="common">Striped barnacle</name>
    <name type="synonym">Balanus amphitrite</name>
    <dbReference type="NCBI Taxonomy" id="1232801"/>
    <lineage>
        <taxon>Eukaryota</taxon>
        <taxon>Metazoa</taxon>
        <taxon>Ecdysozoa</taxon>
        <taxon>Arthropoda</taxon>
        <taxon>Crustacea</taxon>
        <taxon>Multicrustacea</taxon>
        <taxon>Cirripedia</taxon>
        <taxon>Thoracica</taxon>
        <taxon>Thoracicalcarea</taxon>
        <taxon>Balanomorpha</taxon>
        <taxon>Balanoidea</taxon>
        <taxon>Balanidae</taxon>
        <taxon>Amphibalaninae</taxon>
        <taxon>Amphibalanus</taxon>
    </lineage>
</organism>
<gene>
    <name evidence="1" type="ORF">FJT64_022250</name>
</gene>
<comment type="caution">
    <text evidence="1">The sequence shown here is derived from an EMBL/GenBank/DDBJ whole genome shotgun (WGS) entry which is preliminary data.</text>
</comment>
<dbReference type="OrthoDB" id="6278121at2759"/>
<dbReference type="SUPFAM" id="SSF57302">
    <property type="entry name" value="Snake toxin-like"/>
    <property type="match status" value="1"/>
</dbReference>
<protein>
    <recommendedName>
        <fullName evidence="3">UPAR/Ly6 domain-containing protein</fullName>
    </recommendedName>
</protein>
<keyword evidence="2" id="KW-1185">Reference proteome</keyword>
<dbReference type="CDD" id="cd23599">
    <property type="entry name" value="TFP_LU_ECD_Cold"/>
    <property type="match status" value="1"/>
</dbReference>
<dbReference type="InterPro" id="IPR045860">
    <property type="entry name" value="Snake_toxin-like_sf"/>
</dbReference>
<proteinExistence type="predicted"/>
<name>A0A6A4WLQ7_AMPAM</name>
<dbReference type="Gene3D" id="2.10.60.10">
    <property type="entry name" value="CD59"/>
    <property type="match status" value="1"/>
</dbReference>